<evidence type="ECO:0008006" key="4">
    <source>
        <dbReference type="Google" id="ProtNLM"/>
    </source>
</evidence>
<gene>
    <name evidence="2" type="ORF">HW564_16385</name>
</gene>
<dbReference type="EMBL" id="JABXIY010000048">
    <property type="protein sequence ID" value="NVK98504.1"/>
    <property type="molecule type" value="Genomic_DNA"/>
</dbReference>
<dbReference type="PROSITE" id="PS51257">
    <property type="entry name" value="PROKAR_LIPOPROTEIN"/>
    <property type="match status" value="1"/>
</dbReference>
<dbReference type="RefSeq" id="WP_011046094.1">
    <property type="nucleotide sequence ID" value="NZ_CP076685.1"/>
</dbReference>
<accession>A0A850LK91</accession>
<dbReference type="Proteomes" id="UP000565723">
    <property type="component" value="Unassembled WGS sequence"/>
</dbReference>
<evidence type="ECO:0000313" key="2">
    <source>
        <dbReference type="EMBL" id="NVK98504.1"/>
    </source>
</evidence>
<comment type="caution">
    <text evidence="2">The sequence shown here is derived from an EMBL/GenBank/DDBJ whole genome shotgun (WGS) entry which is preliminary data.</text>
</comment>
<dbReference type="AlphaFoldDB" id="A0A850LK91"/>
<evidence type="ECO:0000313" key="3">
    <source>
        <dbReference type="Proteomes" id="UP000565723"/>
    </source>
</evidence>
<sequence length="60" mass="5835">MTPIRLTLALALTALISGCGADGEPVQPTVAANVGVSGSGTHVSGGVGLGKGPFNLWLGF</sequence>
<dbReference type="OMA" id="GLNQGPF"/>
<organism evidence="2 3">
    <name type="scientific">Ruegeria pomeroyi</name>
    <dbReference type="NCBI Taxonomy" id="89184"/>
    <lineage>
        <taxon>Bacteria</taxon>
        <taxon>Pseudomonadati</taxon>
        <taxon>Pseudomonadota</taxon>
        <taxon>Alphaproteobacteria</taxon>
        <taxon>Rhodobacterales</taxon>
        <taxon>Roseobacteraceae</taxon>
        <taxon>Ruegeria</taxon>
    </lineage>
</organism>
<feature type="chain" id="PRO_5032353768" description="Lipoprotein" evidence="1">
    <location>
        <begin position="22"/>
        <end position="60"/>
    </location>
</feature>
<reference evidence="2 3" key="1">
    <citation type="journal article" date="2020" name="Proc. Natl. Acad. Sci. U.S.A.">
        <title>Ecological drivers of bacterial community assembly in synthetic phycospheres.</title>
        <authorList>
            <person name="Fu H."/>
            <person name="Uchimiya M."/>
            <person name="Gore J."/>
            <person name="Moran M.A."/>
        </authorList>
    </citation>
    <scope>NUCLEOTIDE SEQUENCE [LARGE SCALE GENOMIC DNA]</scope>
    <source>
        <strain evidence="2">HF-Din03</strain>
    </source>
</reference>
<proteinExistence type="predicted"/>
<evidence type="ECO:0000256" key="1">
    <source>
        <dbReference type="SAM" id="SignalP"/>
    </source>
</evidence>
<name>A0A850LK91_9RHOB</name>
<keyword evidence="1" id="KW-0732">Signal</keyword>
<feature type="signal peptide" evidence="1">
    <location>
        <begin position="1"/>
        <end position="21"/>
    </location>
</feature>
<protein>
    <recommendedName>
        <fullName evidence="4">Lipoprotein</fullName>
    </recommendedName>
</protein>